<organism evidence="1 2">
    <name type="scientific">Paralysiella testudinis</name>
    <dbReference type="NCBI Taxonomy" id="2809020"/>
    <lineage>
        <taxon>Bacteria</taxon>
        <taxon>Pseudomonadati</taxon>
        <taxon>Pseudomonadota</taxon>
        <taxon>Betaproteobacteria</taxon>
        <taxon>Neisseriales</taxon>
        <taxon>Neisseriaceae</taxon>
        <taxon>Paralysiella</taxon>
    </lineage>
</organism>
<protein>
    <submittedName>
        <fullName evidence="1">Uncharacterized protein</fullName>
    </submittedName>
</protein>
<name>A0A892ZIP4_9NEIS</name>
<dbReference type="EMBL" id="CP069798">
    <property type="protein sequence ID" value="QRQ82802.1"/>
    <property type="molecule type" value="Genomic_DNA"/>
</dbReference>
<dbReference type="RefSeq" id="WP_230340091.1">
    <property type="nucleotide sequence ID" value="NZ_CP069798.1"/>
</dbReference>
<keyword evidence="2" id="KW-1185">Reference proteome</keyword>
<dbReference type="KEGG" id="ptes:JQU52_05305"/>
<proteinExistence type="predicted"/>
<reference evidence="1" key="1">
    <citation type="submission" date="2021-02" db="EMBL/GenBank/DDBJ databases">
        <title>Neisseriaceae sp. 26B isolated from the cloaca of a Common Toad-headed Turtle (Mesoclemmys nasuta).</title>
        <authorList>
            <person name="Spergser J."/>
            <person name="Busse H.-J."/>
        </authorList>
    </citation>
    <scope>NUCLEOTIDE SEQUENCE</scope>
    <source>
        <strain evidence="1">26B</strain>
    </source>
</reference>
<evidence type="ECO:0000313" key="1">
    <source>
        <dbReference type="EMBL" id="QRQ82802.1"/>
    </source>
</evidence>
<gene>
    <name evidence="1" type="ORF">JQU52_05305</name>
</gene>
<dbReference type="AlphaFoldDB" id="A0A892ZIP4"/>
<accession>A0A892ZIP4</accession>
<evidence type="ECO:0000313" key="2">
    <source>
        <dbReference type="Proteomes" id="UP000653156"/>
    </source>
</evidence>
<dbReference type="Proteomes" id="UP000653156">
    <property type="component" value="Chromosome"/>
</dbReference>
<sequence>MGDIKRAVFRLPETARLAGENINSGLCGGKRKMGWGIFRFGMSRVAVVGWVSGSLCQHCCPVVQQEKMELPTSFYSFVTIPPPAVLFLPYSGGLLGCGTVFYTQE</sequence>